<comment type="catalytic activity">
    <reaction evidence="1">
        <text>GTP = 3',5'-cyclic GMP + diphosphate</text>
        <dbReference type="Rhea" id="RHEA:13665"/>
        <dbReference type="ChEBI" id="CHEBI:33019"/>
        <dbReference type="ChEBI" id="CHEBI:37565"/>
        <dbReference type="ChEBI" id="CHEBI:57746"/>
        <dbReference type="EC" id="4.6.1.2"/>
    </reaction>
</comment>
<reference evidence="7 8" key="1">
    <citation type="journal article" date="2016" name="Nat. Commun.">
        <title>Extremotolerant tardigrade genome and improved radiotolerance of human cultured cells by tardigrade-unique protein.</title>
        <authorList>
            <person name="Hashimoto T."/>
            <person name="Horikawa D.D."/>
            <person name="Saito Y."/>
            <person name="Kuwahara H."/>
            <person name="Kozuka-Hata H."/>
            <person name="Shin-I T."/>
            <person name="Minakuchi Y."/>
            <person name="Ohishi K."/>
            <person name="Motoyama A."/>
            <person name="Aizu T."/>
            <person name="Enomoto A."/>
            <person name="Kondo K."/>
            <person name="Tanaka S."/>
            <person name="Hara Y."/>
            <person name="Koshikawa S."/>
            <person name="Sagara H."/>
            <person name="Miura T."/>
            <person name="Yokobori S."/>
            <person name="Miyagawa K."/>
            <person name="Suzuki Y."/>
            <person name="Kubo T."/>
            <person name="Oyama M."/>
            <person name="Kohara Y."/>
            <person name="Fujiyama A."/>
            <person name="Arakawa K."/>
            <person name="Katayama T."/>
            <person name="Toyoda A."/>
            <person name="Kunieda T."/>
        </authorList>
    </citation>
    <scope>NUCLEOTIDE SEQUENCE [LARGE SCALE GENOMIC DNA]</scope>
    <source>
        <strain evidence="7 8">YOKOZUNA-1</strain>
    </source>
</reference>
<evidence type="ECO:0000256" key="3">
    <source>
        <dbReference type="ARBA" id="ARBA00022741"/>
    </source>
</evidence>
<dbReference type="AlphaFoldDB" id="A0A1D1W5B7"/>
<feature type="domain" description="Protein kinase" evidence="6">
    <location>
        <begin position="1"/>
        <end position="270"/>
    </location>
</feature>
<keyword evidence="5" id="KW-0141">cGMP biosynthesis</keyword>
<dbReference type="GO" id="GO:0005524">
    <property type="term" value="F:ATP binding"/>
    <property type="evidence" value="ECO:0007669"/>
    <property type="project" value="InterPro"/>
</dbReference>
<dbReference type="InterPro" id="IPR011009">
    <property type="entry name" value="Kinase-like_dom_sf"/>
</dbReference>
<dbReference type="GO" id="GO:0004383">
    <property type="term" value="F:guanylate cyclase activity"/>
    <property type="evidence" value="ECO:0007669"/>
    <property type="project" value="UniProtKB-EC"/>
</dbReference>
<dbReference type="Proteomes" id="UP000186922">
    <property type="component" value="Unassembled WGS sequence"/>
</dbReference>
<evidence type="ECO:0000256" key="5">
    <source>
        <dbReference type="ARBA" id="ARBA00023293"/>
    </source>
</evidence>
<dbReference type="OrthoDB" id="1890790at2759"/>
<comment type="caution">
    <text evidence="7">The sequence shown here is derived from an EMBL/GenBank/DDBJ whole genome shotgun (WGS) entry which is preliminary data.</text>
</comment>
<name>A0A1D1W5B7_RAMVA</name>
<dbReference type="GO" id="GO:0004016">
    <property type="term" value="F:adenylate cyclase activity"/>
    <property type="evidence" value="ECO:0007669"/>
    <property type="project" value="TreeGrafter"/>
</dbReference>
<dbReference type="InterPro" id="IPR000719">
    <property type="entry name" value="Prot_kinase_dom"/>
</dbReference>
<dbReference type="PANTHER" id="PTHR11920:SF501">
    <property type="entry name" value="GUANYLATE CYCLASE 32E"/>
    <property type="match status" value="1"/>
</dbReference>
<dbReference type="Pfam" id="PF07714">
    <property type="entry name" value="PK_Tyr_Ser-Thr"/>
    <property type="match status" value="1"/>
</dbReference>
<dbReference type="GO" id="GO:0001653">
    <property type="term" value="F:peptide receptor activity"/>
    <property type="evidence" value="ECO:0007669"/>
    <property type="project" value="TreeGrafter"/>
</dbReference>
<dbReference type="PANTHER" id="PTHR11920">
    <property type="entry name" value="GUANYLYL CYCLASE"/>
    <property type="match status" value="1"/>
</dbReference>
<sequence length="356" mass="40821">MILTTKTGVWRRRLVTVRHCNKKSIVRHRGVLKEVNFARSLSNEHVLKFLKASITSDRFCILYEAASRGTLYDLIGAKSKLDWIVRFSFLNAIVGGLRYLYSRGLTSHSRLTSQCLYLDAQFVLKVADYGMPSFFNFNQVELWFAKRRPEYNATMIWTAPEVLRDQDGSTGKSVHVYNKSIDIYSFGIILQEVISWGAPYCVQLANGGLTPSEIIRCVHRGHNAEGTLMRPQFDDQLDCDHGMVDLAVRCWAEEQADRMDWNHIKEHLTHTSQIMGFRATGSIVDALLGQVETLTVALSDEISDIQRKIQREHDKYLKTLMLFVPRFVCLNYRPAKIFAALRLTGWRHLSVTHFSA</sequence>
<organism evidence="7 8">
    <name type="scientific">Ramazzottius varieornatus</name>
    <name type="common">Water bear</name>
    <name type="synonym">Tardigrade</name>
    <dbReference type="NCBI Taxonomy" id="947166"/>
    <lineage>
        <taxon>Eukaryota</taxon>
        <taxon>Metazoa</taxon>
        <taxon>Ecdysozoa</taxon>
        <taxon>Tardigrada</taxon>
        <taxon>Eutardigrada</taxon>
        <taxon>Parachela</taxon>
        <taxon>Hypsibioidea</taxon>
        <taxon>Ramazzottiidae</taxon>
        <taxon>Ramazzottius</taxon>
    </lineage>
</organism>
<evidence type="ECO:0000313" key="8">
    <source>
        <dbReference type="Proteomes" id="UP000186922"/>
    </source>
</evidence>
<dbReference type="InterPro" id="IPR050401">
    <property type="entry name" value="Cyclic_nucleotide_synthase"/>
</dbReference>
<keyword evidence="4" id="KW-0456">Lyase</keyword>
<dbReference type="EC" id="4.6.1.2" evidence="2"/>
<dbReference type="STRING" id="947166.A0A1D1W5B7"/>
<evidence type="ECO:0000259" key="6">
    <source>
        <dbReference type="PROSITE" id="PS50011"/>
    </source>
</evidence>
<dbReference type="EMBL" id="BDGG01000013">
    <property type="protein sequence ID" value="GAV06169.1"/>
    <property type="molecule type" value="Genomic_DNA"/>
</dbReference>
<protein>
    <recommendedName>
        <fullName evidence="2">guanylate cyclase</fullName>
        <ecNumber evidence="2">4.6.1.2</ecNumber>
    </recommendedName>
</protein>
<proteinExistence type="predicted"/>
<dbReference type="GO" id="GO:0004672">
    <property type="term" value="F:protein kinase activity"/>
    <property type="evidence" value="ECO:0007669"/>
    <property type="project" value="InterPro"/>
</dbReference>
<evidence type="ECO:0000256" key="1">
    <source>
        <dbReference type="ARBA" id="ARBA00001436"/>
    </source>
</evidence>
<gene>
    <name evidence="7" type="primary">RvY_16196-1</name>
    <name evidence="7" type="synonym">RvY_16196.1</name>
    <name evidence="7" type="ORF">RvY_16196</name>
</gene>
<keyword evidence="3" id="KW-0547">Nucleotide-binding</keyword>
<dbReference type="GO" id="GO:0005886">
    <property type="term" value="C:plasma membrane"/>
    <property type="evidence" value="ECO:0007669"/>
    <property type="project" value="TreeGrafter"/>
</dbReference>
<dbReference type="PROSITE" id="PS50011">
    <property type="entry name" value="PROTEIN_KINASE_DOM"/>
    <property type="match status" value="1"/>
</dbReference>
<dbReference type="InterPro" id="IPR001245">
    <property type="entry name" value="Ser-Thr/Tyr_kinase_cat_dom"/>
</dbReference>
<accession>A0A1D1W5B7</accession>
<dbReference type="GO" id="GO:0007168">
    <property type="term" value="P:receptor guanylyl cyclase signaling pathway"/>
    <property type="evidence" value="ECO:0007669"/>
    <property type="project" value="TreeGrafter"/>
</dbReference>
<evidence type="ECO:0000313" key="7">
    <source>
        <dbReference type="EMBL" id="GAV06169.1"/>
    </source>
</evidence>
<evidence type="ECO:0000256" key="4">
    <source>
        <dbReference type="ARBA" id="ARBA00023239"/>
    </source>
</evidence>
<dbReference type="SUPFAM" id="SSF56112">
    <property type="entry name" value="Protein kinase-like (PK-like)"/>
    <property type="match status" value="1"/>
</dbReference>
<evidence type="ECO:0000256" key="2">
    <source>
        <dbReference type="ARBA" id="ARBA00012202"/>
    </source>
</evidence>
<keyword evidence="8" id="KW-1185">Reference proteome</keyword>
<dbReference type="Gene3D" id="1.10.510.10">
    <property type="entry name" value="Transferase(Phosphotransferase) domain 1"/>
    <property type="match status" value="1"/>
</dbReference>